<evidence type="ECO:0000256" key="1">
    <source>
        <dbReference type="ARBA" id="ARBA00004651"/>
    </source>
</evidence>
<organism evidence="9 10">
    <name type="scientific">Pontiella desulfatans</name>
    <dbReference type="NCBI Taxonomy" id="2750659"/>
    <lineage>
        <taxon>Bacteria</taxon>
        <taxon>Pseudomonadati</taxon>
        <taxon>Kiritimatiellota</taxon>
        <taxon>Kiritimatiellia</taxon>
        <taxon>Kiritimatiellales</taxon>
        <taxon>Pontiellaceae</taxon>
        <taxon>Pontiella</taxon>
    </lineage>
</organism>
<evidence type="ECO:0000256" key="6">
    <source>
        <dbReference type="ARBA" id="ARBA00022989"/>
    </source>
</evidence>
<accession>A0A6C2UDK1</accession>
<feature type="transmembrane region" description="Helical" evidence="8">
    <location>
        <begin position="866"/>
        <end position="885"/>
    </location>
</feature>
<dbReference type="PRINTS" id="PR00702">
    <property type="entry name" value="ACRIFLAVINRP"/>
</dbReference>
<sequence>MIERIINAVLKNRGLVLLALLGVVGLGVYEYRQLDVEAFPDISPIMVPIFAEPDGMAPEEVEQLITYPIETAMNGLPNVTQIKSTSAFGMAVIYVYFTDDTDIYFARQLVAERLAAASADLPEMEEPPALGPISTGLGQIFLYYLELEKGADTDGLDELAYLRDLNDWVVKRQLQTVPGVTDILSAGGHVLQYQIQLDPYLLHQYGLAIEDVSTAVQANNRNVGGQYLQMNSEEHLIRGVGLLDDLDDIRGITLKTYEGTPIAIADVAEVDYGHEMRRGIVTLGTGEEVVCGIVMKLYGANASKVINDLYAKVDEVQAGLPEGVKLVPYYEQADLVANSTRTVNVALLQGMVLVLLVLFAFLGCFRAAVIVALAMPFCALVAIIGMNHFGISANLMSLGGIAIALGMLVDGSIVVTENIHRFLGLKHTCASVRGNRLQLIHDATKEVGRPIAFAIMIVIVVFLPILTLESTEGTMFKPLAYTVMLALGGSIAFALAIAPVLASWLLNEKPYKESRFFQGLKRGYRTMLDGALKAKGLVFVLLAMLVVVSAFFLNRIGTEFIPVLDEGSISVDVSMAPSISLEEAERTVQRVNAEIMQIDGIREVVAMIGRPEAGGHPHPVNFSMIHVELDQPREKTRIVDEMRERLKDYPGMQVNFSQPIQHLFDALLSGSRAQLAIKVYGEDLDEIRETAESMRMALEGIDGLVDLSVEQSFGQPQFQVVLDHDELARYGVPGETVLEQVEAAVGGEVVGTLYRNTRRYGIHVRLASEFRSTPGQLAELFIRSDDGALLRLDQLADIRAVDGPLQINREQNQRRWVVQGNIRDRALSAVVEDIQATVAQKVDVPSGVFIEYGGQFEQQRRAMARLGFIVPVVLGLIFVLLWVTFHSVRHAAMIILCVPMALIGGVIGLWVTGQYLSVPASIGFIALFGIAMQDAMVLLTDFNDLRREGQGVRDAVVNGSLIRFRPVIMTTLTTLLGLTPLLISRGAGAEVQRPLAAVVVFGLTTSTFLTLFVLPSIYEWVEKKLEN</sequence>
<dbReference type="Gene3D" id="3.30.70.1430">
    <property type="entry name" value="Multidrug efflux transporter AcrB pore domain"/>
    <property type="match status" value="2"/>
</dbReference>
<keyword evidence="10" id="KW-1185">Reference proteome</keyword>
<dbReference type="EMBL" id="CAAHFG010000005">
    <property type="protein sequence ID" value="VGO17627.1"/>
    <property type="molecule type" value="Genomic_DNA"/>
</dbReference>
<feature type="transmembrane region" description="Helical" evidence="8">
    <location>
        <begin position="923"/>
        <end position="942"/>
    </location>
</feature>
<dbReference type="GO" id="GO:0042910">
    <property type="term" value="F:xenobiotic transmembrane transporter activity"/>
    <property type="evidence" value="ECO:0007669"/>
    <property type="project" value="TreeGrafter"/>
</dbReference>
<keyword evidence="5 8" id="KW-0812">Transmembrane</keyword>
<feature type="transmembrane region" description="Helical" evidence="8">
    <location>
        <begin position="480"/>
        <end position="506"/>
    </location>
</feature>
<feature type="transmembrane region" description="Helical" evidence="8">
    <location>
        <begin position="395"/>
        <end position="415"/>
    </location>
</feature>
<dbReference type="Gene3D" id="3.30.70.1320">
    <property type="entry name" value="Multidrug efflux transporter AcrB pore domain like"/>
    <property type="match status" value="1"/>
</dbReference>
<dbReference type="InterPro" id="IPR004763">
    <property type="entry name" value="CusA-like"/>
</dbReference>
<dbReference type="Gene3D" id="3.30.70.1440">
    <property type="entry name" value="Multidrug efflux transporter AcrB pore domain"/>
    <property type="match status" value="1"/>
</dbReference>
<dbReference type="GO" id="GO:0008324">
    <property type="term" value="F:monoatomic cation transmembrane transporter activity"/>
    <property type="evidence" value="ECO:0007669"/>
    <property type="project" value="InterPro"/>
</dbReference>
<name>A0A6C2UDK1_PONDE</name>
<dbReference type="AlphaFoldDB" id="A0A6C2UDK1"/>
<evidence type="ECO:0000256" key="5">
    <source>
        <dbReference type="ARBA" id="ARBA00022692"/>
    </source>
</evidence>
<dbReference type="SUPFAM" id="SSF82693">
    <property type="entry name" value="Multidrug efflux transporter AcrB pore domain, PN1, PN2, PC1 and PC2 subdomains"/>
    <property type="match status" value="3"/>
</dbReference>
<feature type="transmembrane region" description="Helical" evidence="8">
    <location>
        <begin position="891"/>
        <end position="911"/>
    </location>
</feature>
<protein>
    <submittedName>
        <fullName evidence="9">Cobalt-zinc-cadmium resistance protein CzcA</fullName>
    </submittedName>
</protein>
<dbReference type="GO" id="GO:0005886">
    <property type="term" value="C:plasma membrane"/>
    <property type="evidence" value="ECO:0007669"/>
    <property type="project" value="UniProtKB-SubCell"/>
</dbReference>
<dbReference type="RefSeq" id="WP_136083115.1">
    <property type="nucleotide sequence ID" value="NZ_CAAHFG010000005.1"/>
</dbReference>
<dbReference type="Gene3D" id="1.20.1640.10">
    <property type="entry name" value="Multidrug efflux transporter AcrB transmembrane domain"/>
    <property type="match status" value="2"/>
</dbReference>
<comment type="subcellular location">
    <subcellularLocation>
        <location evidence="1">Cell membrane</location>
        <topology evidence="1">Multi-pass membrane protein</topology>
    </subcellularLocation>
</comment>
<feature type="transmembrane region" description="Helical" evidence="8">
    <location>
        <begin position="451"/>
        <end position="468"/>
    </location>
</feature>
<dbReference type="NCBIfam" id="TIGR00914">
    <property type="entry name" value="2A0601"/>
    <property type="match status" value="1"/>
</dbReference>
<keyword evidence="4" id="KW-1003">Cell membrane</keyword>
<dbReference type="InterPro" id="IPR001036">
    <property type="entry name" value="Acrflvin-R"/>
</dbReference>
<evidence type="ECO:0000256" key="3">
    <source>
        <dbReference type="ARBA" id="ARBA00022448"/>
    </source>
</evidence>
<dbReference type="PANTHER" id="PTHR32063:SF24">
    <property type="entry name" value="CATION EFFLUX SYSTEM (ACRB_ACRD_ACRF FAMILY)"/>
    <property type="match status" value="1"/>
</dbReference>
<dbReference type="PANTHER" id="PTHR32063">
    <property type="match status" value="1"/>
</dbReference>
<feature type="transmembrane region" description="Helical" evidence="8">
    <location>
        <begin position="350"/>
        <end position="383"/>
    </location>
</feature>
<dbReference type="SUPFAM" id="SSF82714">
    <property type="entry name" value="Multidrug efflux transporter AcrB TolC docking domain, DN and DC subdomains"/>
    <property type="match status" value="2"/>
</dbReference>
<keyword evidence="3" id="KW-0813">Transport</keyword>
<evidence type="ECO:0000313" key="10">
    <source>
        <dbReference type="Proteomes" id="UP000366872"/>
    </source>
</evidence>
<dbReference type="SUPFAM" id="SSF82866">
    <property type="entry name" value="Multidrug efflux transporter AcrB transmembrane domain"/>
    <property type="match status" value="2"/>
</dbReference>
<proteinExistence type="inferred from homology"/>
<feature type="transmembrane region" description="Helical" evidence="8">
    <location>
        <begin position="995"/>
        <end position="1018"/>
    </location>
</feature>
<reference evidence="9 10" key="1">
    <citation type="submission" date="2019-04" db="EMBL/GenBank/DDBJ databases">
        <authorList>
            <person name="Van Vliet M D."/>
        </authorList>
    </citation>
    <scope>NUCLEOTIDE SEQUENCE [LARGE SCALE GENOMIC DNA]</scope>
    <source>
        <strain evidence="9 10">F1</strain>
    </source>
</reference>
<dbReference type="Proteomes" id="UP000366872">
    <property type="component" value="Unassembled WGS sequence"/>
</dbReference>
<comment type="similarity">
    <text evidence="2">Belongs to the resistance-nodulation-cell division (RND) (TC 2.A.6) family.</text>
</comment>
<evidence type="ECO:0000313" key="9">
    <source>
        <dbReference type="EMBL" id="VGO17627.1"/>
    </source>
</evidence>
<evidence type="ECO:0000256" key="4">
    <source>
        <dbReference type="ARBA" id="ARBA00022475"/>
    </source>
</evidence>
<keyword evidence="6 8" id="KW-1133">Transmembrane helix</keyword>
<feature type="transmembrane region" description="Helical" evidence="8">
    <location>
        <begin position="962"/>
        <end position="983"/>
    </location>
</feature>
<gene>
    <name evidence="9" type="primary">czcA_5</name>
    <name evidence="9" type="ORF">PDESU_06228</name>
</gene>
<evidence type="ECO:0000256" key="8">
    <source>
        <dbReference type="SAM" id="Phobius"/>
    </source>
</evidence>
<evidence type="ECO:0000256" key="2">
    <source>
        <dbReference type="ARBA" id="ARBA00010942"/>
    </source>
</evidence>
<dbReference type="InterPro" id="IPR027463">
    <property type="entry name" value="AcrB_DN_DC_subdom"/>
</dbReference>
<keyword evidence="7 8" id="KW-0472">Membrane</keyword>
<dbReference type="Pfam" id="PF00873">
    <property type="entry name" value="ACR_tran"/>
    <property type="match status" value="1"/>
</dbReference>
<dbReference type="Gene3D" id="3.30.2090.10">
    <property type="entry name" value="Multidrug efflux transporter AcrB TolC docking domain, DN and DC subdomains"/>
    <property type="match status" value="2"/>
</dbReference>
<feature type="transmembrane region" description="Helical" evidence="8">
    <location>
        <begin position="536"/>
        <end position="553"/>
    </location>
</feature>
<evidence type="ECO:0000256" key="7">
    <source>
        <dbReference type="ARBA" id="ARBA00023136"/>
    </source>
</evidence>